<comment type="caution">
    <text evidence="14">The sequence shown here is derived from an EMBL/GenBank/DDBJ whole genome shotgun (WGS) entry which is preliminary data.</text>
</comment>
<feature type="domain" description="Subtilisin-like protease fibronectin type-III" evidence="13">
    <location>
        <begin position="677"/>
        <end position="769"/>
    </location>
</feature>
<dbReference type="SUPFAM" id="SSF52743">
    <property type="entry name" value="Subtilisin-like"/>
    <property type="match status" value="2"/>
</dbReference>
<dbReference type="InterPro" id="IPR000209">
    <property type="entry name" value="Peptidase_S8/S53_dom"/>
</dbReference>
<evidence type="ECO:0000256" key="5">
    <source>
        <dbReference type="ARBA" id="ARBA00022825"/>
    </source>
</evidence>
<evidence type="ECO:0000256" key="4">
    <source>
        <dbReference type="ARBA" id="ARBA00022801"/>
    </source>
</evidence>
<feature type="active site" description="Charge relay system" evidence="6 7">
    <location>
        <position position="966"/>
    </location>
</feature>
<keyword evidence="3 9" id="KW-0732">Signal</keyword>
<dbReference type="PROSITE" id="PS00138">
    <property type="entry name" value="SUBTILASE_SER"/>
    <property type="match status" value="2"/>
</dbReference>
<dbReference type="Gene3D" id="2.60.40.2310">
    <property type="match status" value="2"/>
</dbReference>
<dbReference type="Pfam" id="PF00082">
    <property type="entry name" value="Peptidase_S8"/>
    <property type="match status" value="2"/>
</dbReference>
<evidence type="ECO:0000256" key="2">
    <source>
        <dbReference type="ARBA" id="ARBA00022670"/>
    </source>
</evidence>
<feature type="active site" description="Charge relay system" evidence="6 7">
    <location>
        <position position="1306"/>
    </location>
</feature>
<feature type="region of interest" description="Disordered" evidence="8">
    <location>
        <begin position="217"/>
        <end position="236"/>
    </location>
</feature>
<keyword evidence="5 7" id="KW-0720">Serine protease</keyword>
<feature type="compositionally biased region" description="Basic and acidic residues" evidence="8">
    <location>
        <begin position="219"/>
        <end position="228"/>
    </location>
</feature>
<feature type="domain" description="Peptidase S8/S53" evidence="10">
    <location>
        <begin position="884"/>
        <end position="1365"/>
    </location>
</feature>
<dbReference type="GO" id="GO:0006508">
    <property type="term" value="P:proteolysis"/>
    <property type="evidence" value="ECO:0007669"/>
    <property type="project" value="UniProtKB-KW"/>
</dbReference>
<dbReference type="CDD" id="cd02120">
    <property type="entry name" value="PA_subtilisin_like"/>
    <property type="match status" value="2"/>
</dbReference>
<feature type="signal peptide" evidence="9">
    <location>
        <begin position="1"/>
        <end position="23"/>
    </location>
</feature>
<accession>A0AAV6HWI1</accession>
<evidence type="ECO:0000313" key="14">
    <source>
        <dbReference type="EMBL" id="KAG5517092.1"/>
    </source>
</evidence>
<keyword evidence="4 7" id="KW-0378">Hydrolase</keyword>
<dbReference type="GO" id="GO:0004252">
    <property type="term" value="F:serine-type endopeptidase activity"/>
    <property type="evidence" value="ECO:0007669"/>
    <property type="project" value="UniProtKB-UniRule"/>
</dbReference>
<feature type="active site" description="Charge relay system" evidence="7">
    <location>
        <position position="154"/>
    </location>
</feature>
<evidence type="ECO:0000256" key="6">
    <source>
        <dbReference type="PIRSR" id="PIRSR615500-1"/>
    </source>
</evidence>
<dbReference type="PROSITE" id="PS51892">
    <property type="entry name" value="SUBTILASE"/>
    <property type="match status" value="2"/>
</dbReference>
<dbReference type="FunFam" id="3.40.50.200:FF:000006">
    <property type="entry name" value="Subtilisin-like protease SBT1.5"/>
    <property type="match status" value="2"/>
</dbReference>
<feature type="region of interest" description="Disordered" evidence="8">
    <location>
        <begin position="956"/>
        <end position="977"/>
    </location>
</feature>
<comment type="similarity">
    <text evidence="1 7">Belongs to the peptidase S8 family.</text>
</comment>
<evidence type="ECO:0000259" key="10">
    <source>
        <dbReference type="Pfam" id="PF00082"/>
    </source>
</evidence>
<dbReference type="Pfam" id="PF05922">
    <property type="entry name" value="Inhibitor_I9"/>
    <property type="match status" value="1"/>
</dbReference>
<dbReference type="InterPro" id="IPR045051">
    <property type="entry name" value="SBT"/>
</dbReference>
<dbReference type="InterPro" id="IPR037045">
    <property type="entry name" value="S8pro/Inhibitor_I9_sf"/>
</dbReference>
<dbReference type="Gene3D" id="3.50.30.30">
    <property type="match status" value="2"/>
</dbReference>
<dbReference type="PANTHER" id="PTHR10795">
    <property type="entry name" value="PROPROTEIN CONVERTASE SUBTILISIN/KEXIN"/>
    <property type="match status" value="1"/>
</dbReference>
<dbReference type="Pfam" id="PF17766">
    <property type="entry name" value="fn3_6"/>
    <property type="match status" value="2"/>
</dbReference>
<organism evidence="14 15">
    <name type="scientific">Rhododendron griersonianum</name>
    <dbReference type="NCBI Taxonomy" id="479676"/>
    <lineage>
        <taxon>Eukaryota</taxon>
        <taxon>Viridiplantae</taxon>
        <taxon>Streptophyta</taxon>
        <taxon>Embryophyta</taxon>
        <taxon>Tracheophyta</taxon>
        <taxon>Spermatophyta</taxon>
        <taxon>Magnoliopsida</taxon>
        <taxon>eudicotyledons</taxon>
        <taxon>Gunneridae</taxon>
        <taxon>Pentapetalae</taxon>
        <taxon>asterids</taxon>
        <taxon>Ericales</taxon>
        <taxon>Ericaceae</taxon>
        <taxon>Ericoideae</taxon>
        <taxon>Rhodoreae</taxon>
        <taxon>Rhododendron</taxon>
    </lineage>
</organism>
<dbReference type="EMBL" id="JACTNZ010000013">
    <property type="protein sequence ID" value="KAG5517092.1"/>
    <property type="molecule type" value="Genomic_DNA"/>
</dbReference>
<dbReference type="Gene3D" id="3.30.70.80">
    <property type="entry name" value="Peptidase S8 propeptide/proteinase inhibitor I9"/>
    <property type="match status" value="1"/>
</dbReference>
<evidence type="ECO:0000256" key="8">
    <source>
        <dbReference type="SAM" id="MobiDB-lite"/>
    </source>
</evidence>
<name>A0AAV6HWI1_9ERIC</name>
<feature type="compositionally biased region" description="Basic and acidic residues" evidence="8">
    <location>
        <begin position="958"/>
        <end position="967"/>
    </location>
</feature>
<dbReference type="InterPro" id="IPR034197">
    <property type="entry name" value="Peptidases_S8_3"/>
</dbReference>
<keyword evidence="15" id="KW-1185">Reference proteome</keyword>
<gene>
    <name evidence="14" type="ORF">RHGRI_037745</name>
</gene>
<feature type="chain" id="PRO_5043585634" description="Subtilisin-like protease SBT5.6" evidence="9">
    <location>
        <begin position="24"/>
        <end position="1512"/>
    </location>
</feature>
<dbReference type="Proteomes" id="UP000823749">
    <property type="component" value="Chromosome 13"/>
</dbReference>
<evidence type="ECO:0000256" key="7">
    <source>
        <dbReference type="PROSITE-ProRule" id="PRU01240"/>
    </source>
</evidence>
<evidence type="ECO:0000313" key="15">
    <source>
        <dbReference type="Proteomes" id="UP000823749"/>
    </source>
</evidence>
<evidence type="ECO:0000256" key="1">
    <source>
        <dbReference type="ARBA" id="ARBA00011073"/>
    </source>
</evidence>
<dbReference type="Pfam" id="PF02225">
    <property type="entry name" value="PA"/>
    <property type="match status" value="1"/>
</dbReference>
<evidence type="ECO:0008006" key="16">
    <source>
        <dbReference type="Google" id="ProtNLM"/>
    </source>
</evidence>
<dbReference type="PRINTS" id="PR00723">
    <property type="entry name" value="SUBTILISIN"/>
</dbReference>
<feature type="active site" description="Charge relay system" evidence="7">
    <location>
        <position position="227"/>
    </location>
</feature>
<evidence type="ECO:0000259" key="12">
    <source>
        <dbReference type="Pfam" id="PF05922"/>
    </source>
</evidence>
<feature type="domain" description="Peptidase S8/S53" evidence="10">
    <location>
        <begin position="145"/>
        <end position="629"/>
    </location>
</feature>
<feature type="domain" description="Inhibitor I9" evidence="12">
    <location>
        <begin position="27"/>
        <end position="106"/>
    </location>
</feature>
<feature type="active site" description="Charge relay system" evidence="6 7">
    <location>
        <position position="893"/>
    </location>
</feature>
<dbReference type="InterPro" id="IPR036852">
    <property type="entry name" value="Peptidase_S8/S53_dom_sf"/>
</dbReference>
<feature type="domain" description="PA" evidence="11">
    <location>
        <begin position="393"/>
        <end position="481"/>
    </location>
</feature>
<dbReference type="InterPro" id="IPR023828">
    <property type="entry name" value="Peptidase_S8_Ser-AS"/>
</dbReference>
<dbReference type="InterPro" id="IPR010259">
    <property type="entry name" value="S8pro/Inhibitor_I9"/>
</dbReference>
<dbReference type="InterPro" id="IPR015500">
    <property type="entry name" value="Peptidase_S8_subtilisin-rel"/>
</dbReference>
<feature type="domain" description="Subtilisin-like protease fibronectin type-III" evidence="13">
    <location>
        <begin position="1413"/>
        <end position="1509"/>
    </location>
</feature>
<dbReference type="Gene3D" id="3.40.50.200">
    <property type="entry name" value="Peptidase S8/S53 domain"/>
    <property type="match status" value="2"/>
</dbReference>
<evidence type="ECO:0000259" key="11">
    <source>
        <dbReference type="Pfam" id="PF02225"/>
    </source>
</evidence>
<reference evidence="14 15" key="1">
    <citation type="submission" date="2020-08" db="EMBL/GenBank/DDBJ databases">
        <title>Plant Genome Project.</title>
        <authorList>
            <person name="Zhang R.-G."/>
        </authorList>
    </citation>
    <scope>NUCLEOTIDE SEQUENCE [LARGE SCALE GENOMIC DNA]</scope>
    <source>
        <strain evidence="14">WSP0</strain>
        <tissue evidence="14">Leaf</tissue>
    </source>
</reference>
<sequence>MKGQCFIMTSCFLISFLLSASSARLQVYIVYIGEHSGGKMSSEIEDDHHSYLQLAKNISKLEAKASLVYSYKNIINGFSAWLTPHEAAMLSEMEEVVSVFKSRPRKYSLQTTRSWDFVNLLEREQHLNGTKEEEEGLFLQKANGGEDVIVGVLDSGVWPESQSFIDEGMGPVPPSWKGTCELGDDFEASNCNRKIIGARYYLKGYEAYYGPLNNTQDYRSPRDKDGHGTHTASTIGGRRVPGISLMGGFANGTATGGAPLARLAIYKVCWQIPGQPKVEGSTCFDEDMLAAFDDAIADGVDVLSISIVPFSLVPYEKDGIAIGALHAVKRNVVVVCSAGNNGPGPSTVRNVAPWILTVGASSIDRVFSSPVLLGNGQKIEGQTVTPFKLDKMYPLVYAGNSEIPGTTTKEKTGLCLHGTLSPALVEGKIVVCLSGYTFNVEKGLEVKRAGGIGFVLQNPMNGIGISVDDHVLPGTAVFSNDSVTILDYIRASNCPTAMLIPPETVLGSRPAPFMAAFSSMGPNGLQPNILKPDITAPGLNILAAWSEASSPTKLPEDDRVVKYNIDSGTSMSCPHVAAAAALIKAIHPDWSSAAIRSALMTTAGTNNNVYAPITDARENPATPFHYGSGHFQPAKAVDPGLVYDATYNDYLAFLCNTNATKSDPSFQCPERIPSPSDLNYPSLAIAGLQGTVTVNRTVTNVGSTRSVYTSTFVPPAGYSVEISPLVLEFSYAGEKKSFTVTVKTESGSTGNDYSFGWYMWSDGTHRVYIVYIGEHRGGKMSSEIEDDHHSYLQLAKNISKLEAKDSLVYSYKNIINGFSAWLTPDEAAKLSEMEEVVSVFKSRPRKYSLQTTRSWDFVNLLEREQHLNGTKEEEEELLQKANGGEDVIVGVLDTGVWPESQSFSDEGMGPVPPSWKGTCELGDDFEASNCNRKIIGARYYLKGYEAYYGPLNNTQDYRSPRDKDGHGTHTASTVGGRRVPNISLMGGLANGTATGGAPLARLAIYKVCWQIPGVAGNIYFDADMLAAFDDAIADGVDVLSISIVPFSLVPYEKDGIAIGALHAVKRNVVVVCSAGNNGPGPSTVRNVAPWILTVGASSIDRVFSSPVLLGNGQKIEGQTVTPFKLDKMYPLVYAGNSEIPGTTTKDKTGLCLHGTLSPALVEGKIVVCLSGYSSNVEKGLEVKRASGIGFVLQNPVNGIGISVNDHVLPGTAVFSNNSVTILDYIRASNSPTAMLIPPETVLGSRPAPFMAAFSSMGPNGLQPNILKPDITAPGLNILAAWSEASSPTKLPEDDRVVKYNIESGTSMSCPHVAAAAALIKAIHPDWSSAAIRSALMTTAGTNNNVYAPITDAMENPATPFHYGSGHFQPAKAVDPGLVYDATYDDYLVFLCNTNATKSDPSFQCPERIPSPSDLNYPSLAIAGLQGTVTVNRTVTNVGSTRSVYTSTFVPPAGYSVEISPLVLEFSYAGEKKSFTVTVKTESGSTGNDYSFGWYMWSDGTHRVRSPIVVSSA</sequence>
<dbReference type="CDD" id="cd04852">
    <property type="entry name" value="Peptidases_S8_3"/>
    <property type="match status" value="2"/>
</dbReference>
<dbReference type="FunFam" id="3.50.30.30:FF:000005">
    <property type="entry name" value="subtilisin-like protease SBT1.5"/>
    <property type="match status" value="2"/>
</dbReference>
<dbReference type="InterPro" id="IPR041469">
    <property type="entry name" value="Subtilisin-like_FN3"/>
</dbReference>
<protein>
    <recommendedName>
        <fullName evidence="16">Subtilisin-like protease SBT5.6</fullName>
    </recommendedName>
</protein>
<dbReference type="InterPro" id="IPR003137">
    <property type="entry name" value="PA_domain"/>
</dbReference>
<evidence type="ECO:0000259" key="13">
    <source>
        <dbReference type="Pfam" id="PF17766"/>
    </source>
</evidence>
<evidence type="ECO:0000256" key="3">
    <source>
        <dbReference type="ARBA" id="ARBA00022729"/>
    </source>
</evidence>
<feature type="active site" description="Charge relay system" evidence="7">
    <location>
        <position position="570"/>
    </location>
</feature>
<proteinExistence type="inferred from homology"/>
<keyword evidence="2 7" id="KW-0645">Protease</keyword>
<evidence type="ECO:0000256" key="9">
    <source>
        <dbReference type="SAM" id="SignalP"/>
    </source>
</evidence>